<organism evidence="2 3">
    <name type="scientific">Ilyodon furcidens</name>
    <name type="common">goldbreast splitfin</name>
    <dbReference type="NCBI Taxonomy" id="33524"/>
    <lineage>
        <taxon>Eukaryota</taxon>
        <taxon>Metazoa</taxon>
        <taxon>Chordata</taxon>
        <taxon>Craniata</taxon>
        <taxon>Vertebrata</taxon>
        <taxon>Euteleostomi</taxon>
        <taxon>Actinopterygii</taxon>
        <taxon>Neopterygii</taxon>
        <taxon>Teleostei</taxon>
        <taxon>Neoteleostei</taxon>
        <taxon>Acanthomorphata</taxon>
        <taxon>Ovalentaria</taxon>
        <taxon>Atherinomorphae</taxon>
        <taxon>Cyprinodontiformes</taxon>
        <taxon>Goodeidae</taxon>
        <taxon>Ilyodon</taxon>
    </lineage>
</organism>
<proteinExistence type="predicted"/>
<feature type="region of interest" description="Disordered" evidence="1">
    <location>
        <begin position="103"/>
        <end position="145"/>
    </location>
</feature>
<sequence>MFISMHSIGRTSFCMNYCINVAWHGGDQPAALLGCNGSPGCFDTSRPSALLGLMPLIFLLTTHRIPLGFRSGQFAGQSNNTMVTELAFDTFGSVGRKMKSISPLSFSTEGSSRYSNTSENTAKQHQQMTWHPKSSPTGNVTLNFK</sequence>
<evidence type="ECO:0000313" key="2">
    <source>
        <dbReference type="EMBL" id="MEQ2230503.1"/>
    </source>
</evidence>
<evidence type="ECO:0000313" key="3">
    <source>
        <dbReference type="Proteomes" id="UP001482620"/>
    </source>
</evidence>
<comment type="caution">
    <text evidence="2">The sequence shown here is derived from an EMBL/GenBank/DDBJ whole genome shotgun (WGS) entry which is preliminary data.</text>
</comment>
<protein>
    <submittedName>
        <fullName evidence="2">Uncharacterized protein</fullName>
    </submittedName>
</protein>
<dbReference type="Proteomes" id="UP001482620">
    <property type="component" value="Unassembled WGS sequence"/>
</dbReference>
<gene>
    <name evidence="2" type="ORF">ILYODFUR_029922</name>
</gene>
<reference evidence="2 3" key="1">
    <citation type="submission" date="2021-06" db="EMBL/GenBank/DDBJ databases">
        <authorList>
            <person name="Palmer J.M."/>
        </authorList>
    </citation>
    <scope>NUCLEOTIDE SEQUENCE [LARGE SCALE GENOMIC DNA]</scope>
    <source>
        <strain evidence="3">if_2019</strain>
        <tissue evidence="2">Muscle</tissue>
    </source>
</reference>
<accession>A0ABV0TF65</accession>
<evidence type="ECO:0000256" key="1">
    <source>
        <dbReference type="SAM" id="MobiDB-lite"/>
    </source>
</evidence>
<dbReference type="EMBL" id="JAHRIQ010027511">
    <property type="protein sequence ID" value="MEQ2230503.1"/>
    <property type="molecule type" value="Genomic_DNA"/>
</dbReference>
<name>A0ABV0TF65_9TELE</name>
<keyword evidence="3" id="KW-1185">Reference proteome</keyword>